<evidence type="ECO:0000313" key="3">
    <source>
        <dbReference type="Proteomes" id="UP000622245"/>
    </source>
</evidence>
<gene>
    <name evidence="2" type="ORF">JM949_21660</name>
</gene>
<feature type="compositionally biased region" description="Low complexity" evidence="1">
    <location>
        <begin position="21"/>
        <end position="33"/>
    </location>
</feature>
<protein>
    <recommendedName>
        <fullName evidence="4">Helix-turn-helix domain-containing protein</fullName>
    </recommendedName>
</protein>
<keyword evidence="3" id="KW-1185">Reference proteome</keyword>
<accession>A0ABS1YK50</accession>
<evidence type="ECO:0000313" key="2">
    <source>
        <dbReference type="EMBL" id="MBM0277795.1"/>
    </source>
</evidence>
<name>A0ABS1YK50_9ACTN</name>
<feature type="compositionally biased region" description="Basic and acidic residues" evidence="1">
    <location>
        <begin position="37"/>
        <end position="51"/>
    </location>
</feature>
<reference evidence="2 3" key="1">
    <citation type="submission" date="2021-01" db="EMBL/GenBank/DDBJ databases">
        <title>Draft genome sequence of Micromonospora sp. strain STR1s_6.</title>
        <authorList>
            <person name="Karlyshev A."/>
            <person name="Jawad R."/>
        </authorList>
    </citation>
    <scope>NUCLEOTIDE SEQUENCE [LARGE SCALE GENOMIC DNA]</scope>
    <source>
        <strain evidence="2 3">STR1S-6</strain>
    </source>
</reference>
<comment type="caution">
    <text evidence="2">The sequence shown here is derived from an EMBL/GenBank/DDBJ whole genome shotgun (WGS) entry which is preliminary data.</text>
</comment>
<organism evidence="2 3">
    <name type="scientific">Micromonospora tarensis</name>
    <dbReference type="NCBI Taxonomy" id="2806100"/>
    <lineage>
        <taxon>Bacteria</taxon>
        <taxon>Bacillati</taxon>
        <taxon>Actinomycetota</taxon>
        <taxon>Actinomycetes</taxon>
        <taxon>Micromonosporales</taxon>
        <taxon>Micromonosporaceae</taxon>
        <taxon>Micromonospora</taxon>
    </lineage>
</organism>
<sequence>LAEQPPPVTAPTQPSGPTRTVASSPVAVEVEAPTTPADRDAQRAKAREGLRRMAARSEVSQMPKDQLDDVFGSLVADLRPAEQDGEGWRPELLIEVAREAGPEGIGPTEMQRKLAERGVTVSMKTVNKWVAKYAADDDGRLRKLDGGKYTA</sequence>
<feature type="non-terminal residue" evidence="2">
    <location>
        <position position="1"/>
    </location>
</feature>
<feature type="compositionally biased region" description="Polar residues" evidence="1">
    <location>
        <begin position="10"/>
        <end position="20"/>
    </location>
</feature>
<evidence type="ECO:0008006" key="4">
    <source>
        <dbReference type="Google" id="ProtNLM"/>
    </source>
</evidence>
<dbReference type="Proteomes" id="UP000622245">
    <property type="component" value="Unassembled WGS sequence"/>
</dbReference>
<evidence type="ECO:0000256" key="1">
    <source>
        <dbReference type="SAM" id="MobiDB-lite"/>
    </source>
</evidence>
<feature type="region of interest" description="Disordered" evidence="1">
    <location>
        <begin position="1"/>
        <end position="65"/>
    </location>
</feature>
<proteinExistence type="predicted"/>
<dbReference type="EMBL" id="JAEVHL010000123">
    <property type="protein sequence ID" value="MBM0277795.1"/>
    <property type="molecule type" value="Genomic_DNA"/>
</dbReference>